<evidence type="ECO:0000256" key="5">
    <source>
        <dbReference type="ARBA" id="ARBA00022527"/>
    </source>
</evidence>
<evidence type="ECO:0000256" key="11">
    <source>
        <dbReference type="ARBA" id="ARBA00022777"/>
    </source>
</evidence>
<protein>
    <recommendedName>
        <fullName evidence="4">non-specific serine/threonine protein kinase</fullName>
        <ecNumber evidence="4">2.7.11.1</ecNumber>
    </recommendedName>
</protein>
<dbReference type="PROSITE" id="PS00108">
    <property type="entry name" value="PROTEIN_KINASE_ST"/>
    <property type="match status" value="1"/>
</dbReference>
<evidence type="ECO:0000256" key="15">
    <source>
        <dbReference type="ARBA" id="ARBA00023170"/>
    </source>
</evidence>
<evidence type="ECO:0000256" key="10">
    <source>
        <dbReference type="ARBA" id="ARBA00022741"/>
    </source>
</evidence>
<gene>
    <name evidence="19" type="primary">ga17130</name>
    <name evidence="19" type="ORF">PR202_ga17130</name>
</gene>
<evidence type="ECO:0000256" key="6">
    <source>
        <dbReference type="ARBA" id="ARBA00022679"/>
    </source>
</evidence>
<keyword evidence="14" id="KW-0472">Membrane</keyword>
<dbReference type="EMBL" id="BQKI01000008">
    <property type="protein sequence ID" value="GJM99982.1"/>
    <property type="molecule type" value="Genomic_DNA"/>
</dbReference>
<dbReference type="Pfam" id="PF00139">
    <property type="entry name" value="Lectin_legB"/>
    <property type="match status" value="1"/>
</dbReference>
<dbReference type="FunFam" id="2.60.120.200:FF:000051">
    <property type="entry name" value="L-type lectin-domain containing receptor kinase V.9"/>
    <property type="match status" value="1"/>
</dbReference>
<comment type="caution">
    <text evidence="19">The sequence shown here is derived from an EMBL/GenBank/DDBJ whole genome shotgun (WGS) entry which is preliminary data.</text>
</comment>
<evidence type="ECO:0000256" key="1">
    <source>
        <dbReference type="ARBA" id="ARBA00004479"/>
    </source>
</evidence>
<keyword evidence="12" id="KW-0067">ATP-binding</keyword>
<keyword evidence="10" id="KW-0547">Nucleotide-binding</keyword>
<dbReference type="Pfam" id="PF00069">
    <property type="entry name" value="Pkinase"/>
    <property type="match status" value="1"/>
</dbReference>
<feature type="chain" id="PRO_5043943835" description="non-specific serine/threonine protein kinase" evidence="17">
    <location>
        <begin position="24"/>
        <end position="526"/>
    </location>
</feature>
<evidence type="ECO:0000256" key="2">
    <source>
        <dbReference type="ARBA" id="ARBA00008536"/>
    </source>
</evidence>
<dbReference type="PROSITE" id="PS50011">
    <property type="entry name" value="PROTEIN_KINASE_DOM"/>
    <property type="match status" value="1"/>
</dbReference>
<dbReference type="InterPro" id="IPR000719">
    <property type="entry name" value="Prot_kinase_dom"/>
</dbReference>
<dbReference type="InterPro" id="IPR001220">
    <property type="entry name" value="Legume_lectin_dom"/>
</dbReference>
<evidence type="ECO:0000256" key="14">
    <source>
        <dbReference type="ARBA" id="ARBA00023136"/>
    </source>
</evidence>
<reference evidence="19" key="2">
    <citation type="submission" date="2021-12" db="EMBL/GenBank/DDBJ databases">
        <title>Resequencing data analysis of finger millet.</title>
        <authorList>
            <person name="Hatakeyama M."/>
            <person name="Aluri S."/>
            <person name="Balachadran M.T."/>
            <person name="Sivarajan S.R."/>
            <person name="Poveda L."/>
            <person name="Shimizu-Inatsugi R."/>
            <person name="Schlapbach R."/>
            <person name="Sreeman S.M."/>
            <person name="Shimizu K.K."/>
        </authorList>
    </citation>
    <scope>NUCLEOTIDE SEQUENCE</scope>
</reference>
<evidence type="ECO:0000256" key="4">
    <source>
        <dbReference type="ARBA" id="ARBA00012513"/>
    </source>
</evidence>
<keyword evidence="13" id="KW-1133">Transmembrane helix</keyword>
<comment type="similarity">
    <text evidence="2">In the N-terminal section; belongs to the leguminous lectin family.</text>
</comment>
<feature type="domain" description="Protein kinase" evidence="18">
    <location>
        <begin position="168"/>
        <end position="484"/>
    </location>
</feature>
<keyword evidence="16" id="KW-0325">Glycoprotein</keyword>
<name>A0AAV5CNF3_ELECO</name>
<evidence type="ECO:0000256" key="7">
    <source>
        <dbReference type="ARBA" id="ARBA00022692"/>
    </source>
</evidence>
<evidence type="ECO:0000313" key="20">
    <source>
        <dbReference type="Proteomes" id="UP001054889"/>
    </source>
</evidence>
<evidence type="ECO:0000313" key="19">
    <source>
        <dbReference type="EMBL" id="GJM99982.1"/>
    </source>
</evidence>
<dbReference type="SUPFAM" id="SSF56112">
    <property type="entry name" value="Protein kinase-like (PK-like)"/>
    <property type="match status" value="1"/>
</dbReference>
<dbReference type="EC" id="2.7.11.1" evidence="4"/>
<accession>A0AAV5CNF3</accession>
<dbReference type="PANTHER" id="PTHR27007">
    <property type="match status" value="1"/>
</dbReference>
<dbReference type="InterPro" id="IPR011009">
    <property type="entry name" value="Kinase-like_dom_sf"/>
</dbReference>
<evidence type="ECO:0000259" key="18">
    <source>
        <dbReference type="PROSITE" id="PS50011"/>
    </source>
</evidence>
<proteinExistence type="inferred from homology"/>
<dbReference type="Gene3D" id="2.60.120.200">
    <property type="match status" value="1"/>
</dbReference>
<comment type="subcellular location">
    <subcellularLocation>
        <location evidence="1">Membrane</location>
        <topology evidence="1">Single-pass type I membrane protein</topology>
    </subcellularLocation>
</comment>
<sequence length="526" mass="57739">MLFLVRLLLIMSLGLNLEASIAAADIVDQFVYSGFSGSNLTMDGTATITSDGFLQLSNGTAYLKGHGFHPSPLRLRESSNGTVRSFSVTFVFGIVSSYADFSAHGMAFFIAPTTNFSTTLPAKYLGLTNVQNNGNASNRLFAVELDTIQSVEFKDINANHVGIDINGLESLRSYNAGYYDDKSGAFQNLKLISRQAMQVWVDYNGKTKQINVSLAPLRMTRPLRPLLSTVYDLSTVLTDVVYLGFSAATGRVNSLHCVLGWVRDHGPRKDELLLVYAYMPNGSLDKYLYDSDLCKGTLTWSQRFHVIKGVASGLLYLHEGWEKVVIHRDIKASNVLLAKDTNGQLGDFGLARLYDHGTDTQSTHVVGTMGYLSPELVRTGKASPLTDVFAFGVFLLELTCGQKPIKENVQGSGHTVLADWVLQHWCNGSLMVTVDRRLQGDYNVEEAELVLKLGLMCSHPFPNARPGMGQVVRYLDGVVPLPELTPTDLSFDMPAMMQNKEFGMSSYPDLVTSFGTISSREISGGR</sequence>
<keyword evidence="6" id="KW-0808">Transferase</keyword>
<dbReference type="Proteomes" id="UP001054889">
    <property type="component" value="Unassembled WGS sequence"/>
</dbReference>
<evidence type="ECO:0000256" key="8">
    <source>
        <dbReference type="ARBA" id="ARBA00022729"/>
    </source>
</evidence>
<dbReference type="GO" id="GO:0016020">
    <property type="term" value="C:membrane"/>
    <property type="evidence" value="ECO:0007669"/>
    <property type="project" value="UniProtKB-SubCell"/>
</dbReference>
<keyword evidence="9" id="KW-0430">Lectin</keyword>
<dbReference type="GO" id="GO:0030246">
    <property type="term" value="F:carbohydrate binding"/>
    <property type="evidence" value="ECO:0007669"/>
    <property type="project" value="UniProtKB-KW"/>
</dbReference>
<evidence type="ECO:0000256" key="12">
    <source>
        <dbReference type="ARBA" id="ARBA00022840"/>
    </source>
</evidence>
<dbReference type="CDD" id="cd06899">
    <property type="entry name" value="lectin_legume_LecRK_Arcelin_ConA"/>
    <property type="match status" value="1"/>
</dbReference>
<keyword evidence="11" id="KW-0418">Kinase</keyword>
<dbReference type="InterPro" id="IPR050528">
    <property type="entry name" value="L-type_Lectin-RKs"/>
</dbReference>
<comment type="similarity">
    <text evidence="3">In the C-terminal section; belongs to the protein kinase superfamily. Ser/Thr protein kinase family.</text>
</comment>
<dbReference type="InterPro" id="IPR008271">
    <property type="entry name" value="Ser/Thr_kinase_AS"/>
</dbReference>
<evidence type="ECO:0000256" key="13">
    <source>
        <dbReference type="ARBA" id="ARBA00022989"/>
    </source>
</evidence>
<evidence type="ECO:0000256" key="3">
    <source>
        <dbReference type="ARBA" id="ARBA00010217"/>
    </source>
</evidence>
<evidence type="ECO:0000256" key="9">
    <source>
        <dbReference type="ARBA" id="ARBA00022734"/>
    </source>
</evidence>
<dbReference type="InterPro" id="IPR013320">
    <property type="entry name" value="ConA-like_dom_sf"/>
</dbReference>
<dbReference type="SMART" id="SM00220">
    <property type="entry name" value="S_TKc"/>
    <property type="match status" value="1"/>
</dbReference>
<keyword evidence="20" id="KW-1185">Reference proteome</keyword>
<dbReference type="AlphaFoldDB" id="A0AAV5CNF3"/>
<feature type="signal peptide" evidence="17">
    <location>
        <begin position="1"/>
        <end position="23"/>
    </location>
</feature>
<keyword evidence="7" id="KW-0812">Transmembrane</keyword>
<evidence type="ECO:0000256" key="17">
    <source>
        <dbReference type="SAM" id="SignalP"/>
    </source>
</evidence>
<reference evidence="19" key="1">
    <citation type="journal article" date="2018" name="DNA Res.">
        <title>Multiple hybrid de novo genome assembly of finger millet, an orphan allotetraploid crop.</title>
        <authorList>
            <person name="Hatakeyama M."/>
            <person name="Aluri S."/>
            <person name="Balachadran M.T."/>
            <person name="Sivarajan S.R."/>
            <person name="Patrignani A."/>
            <person name="Gruter S."/>
            <person name="Poveda L."/>
            <person name="Shimizu-Inatsugi R."/>
            <person name="Baeten J."/>
            <person name="Francoijs K.J."/>
            <person name="Nataraja K.N."/>
            <person name="Reddy Y.A.N."/>
            <person name="Phadnis S."/>
            <person name="Ravikumar R.L."/>
            <person name="Schlapbach R."/>
            <person name="Sreeman S.M."/>
            <person name="Shimizu K.K."/>
        </authorList>
    </citation>
    <scope>NUCLEOTIDE SEQUENCE</scope>
</reference>
<organism evidence="19 20">
    <name type="scientific">Eleusine coracana subsp. coracana</name>
    <dbReference type="NCBI Taxonomy" id="191504"/>
    <lineage>
        <taxon>Eukaryota</taxon>
        <taxon>Viridiplantae</taxon>
        <taxon>Streptophyta</taxon>
        <taxon>Embryophyta</taxon>
        <taxon>Tracheophyta</taxon>
        <taxon>Spermatophyta</taxon>
        <taxon>Magnoliopsida</taxon>
        <taxon>Liliopsida</taxon>
        <taxon>Poales</taxon>
        <taxon>Poaceae</taxon>
        <taxon>PACMAD clade</taxon>
        <taxon>Chloridoideae</taxon>
        <taxon>Cynodonteae</taxon>
        <taxon>Eleusininae</taxon>
        <taxon>Eleusine</taxon>
    </lineage>
</organism>
<dbReference type="GO" id="GO:0005524">
    <property type="term" value="F:ATP binding"/>
    <property type="evidence" value="ECO:0007669"/>
    <property type="project" value="UniProtKB-KW"/>
</dbReference>
<dbReference type="GO" id="GO:0004674">
    <property type="term" value="F:protein serine/threonine kinase activity"/>
    <property type="evidence" value="ECO:0007669"/>
    <property type="project" value="UniProtKB-KW"/>
</dbReference>
<keyword evidence="8 17" id="KW-0732">Signal</keyword>
<dbReference type="SUPFAM" id="SSF49899">
    <property type="entry name" value="Concanavalin A-like lectins/glucanases"/>
    <property type="match status" value="1"/>
</dbReference>
<dbReference type="Gene3D" id="1.10.510.10">
    <property type="entry name" value="Transferase(Phosphotransferase) domain 1"/>
    <property type="match status" value="1"/>
</dbReference>
<dbReference type="FunFam" id="1.10.510.10:FF:000517">
    <property type="entry name" value="Putative receptor kinase Lecrk"/>
    <property type="match status" value="1"/>
</dbReference>
<keyword evidence="5" id="KW-0723">Serine/threonine-protein kinase</keyword>
<keyword evidence="15" id="KW-0675">Receptor</keyword>
<evidence type="ECO:0000256" key="16">
    <source>
        <dbReference type="ARBA" id="ARBA00023180"/>
    </source>
</evidence>